<dbReference type="InterPro" id="IPR046778">
    <property type="entry name" value="UPF0758_N"/>
</dbReference>
<feature type="domain" description="MPN" evidence="8">
    <location>
        <begin position="97"/>
        <end position="219"/>
    </location>
</feature>
<dbReference type="Gene3D" id="3.40.140.10">
    <property type="entry name" value="Cytidine Deaminase, domain 2"/>
    <property type="match status" value="1"/>
</dbReference>
<organism evidence="9 10">
    <name type="scientific">Staphylococcus schweitzeri</name>
    <dbReference type="NCBI Taxonomy" id="1654388"/>
    <lineage>
        <taxon>Bacteria</taxon>
        <taxon>Bacillati</taxon>
        <taxon>Bacillota</taxon>
        <taxon>Bacilli</taxon>
        <taxon>Bacillales</taxon>
        <taxon>Staphylococcaceae</taxon>
        <taxon>Staphylococcus</taxon>
    </lineage>
</organism>
<evidence type="ECO:0000256" key="4">
    <source>
        <dbReference type="ARBA" id="ARBA00022801"/>
    </source>
</evidence>
<dbReference type="PROSITE" id="PS01302">
    <property type="entry name" value="UPF0758"/>
    <property type="match status" value="1"/>
</dbReference>
<dbReference type="NCBIfam" id="NF000642">
    <property type="entry name" value="PRK00024.1"/>
    <property type="match status" value="1"/>
</dbReference>
<dbReference type="InterPro" id="IPR001405">
    <property type="entry name" value="UPF0758"/>
</dbReference>
<dbReference type="AlphaFoldDB" id="A0A2K4AGU6"/>
<dbReference type="InterPro" id="IPR025657">
    <property type="entry name" value="RadC_JAB"/>
</dbReference>
<evidence type="ECO:0000256" key="6">
    <source>
        <dbReference type="ARBA" id="ARBA00023049"/>
    </source>
</evidence>
<accession>A0A2K4AGU6</accession>
<comment type="caution">
    <text evidence="9">The sequence shown here is derived from an EMBL/GenBank/DDBJ whole genome shotgun (WGS) entry which is preliminary data.</text>
</comment>
<dbReference type="PANTHER" id="PTHR30471">
    <property type="entry name" value="DNA REPAIR PROTEIN RADC"/>
    <property type="match status" value="1"/>
</dbReference>
<protein>
    <recommendedName>
        <fullName evidence="8">MPN domain-containing protein</fullName>
    </recommendedName>
</protein>
<dbReference type="Proteomes" id="UP000236395">
    <property type="component" value="Unassembled WGS sequence"/>
</dbReference>
<dbReference type="InterPro" id="IPR020891">
    <property type="entry name" value="UPF0758_CS"/>
</dbReference>
<keyword evidence="3" id="KW-0479">Metal-binding</keyword>
<evidence type="ECO:0000256" key="7">
    <source>
        <dbReference type="RuleBase" id="RU003797"/>
    </source>
</evidence>
<dbReference type="Gene3D" id="1.10.150.20">
    <property type="entry name" value="5' to 3' exonuclease, C-terminal subdomain"/>
    <property type="match status" value="1"/>
</dbReference>
<dbReference type="CDD" id="cd08071">
    <property type="entry name" value="MPN_DUF2466"/>
    <property type="match status" value="1"/>
</dbReference>
<dbReference type="EMBL" id="PPQS01000039">
    <property type="protein sequence ID" value="PNZ49321.1"/>
    <property type="molecule type" value="Genomic_DNA"/>
</dbReference>
<comment type="similarity">
    <text evidence="1 7">Belongs to the UPF0758 family.</text>
</comment>
<keyword evidence="6" id="KW-0482">Metalloprotease</keyword>
<evidence type="ECO:0000256" key="3">
    <source>
        <dbReference type="ARBA" id="ARBA00022723"/>
    </source>
</evidence>
<reference evidence="9 10" key="1">
    <citation type="submission" date="2017-08" db="EMBL/GenBank/DDBJ databases">
        <title>Draft genome sequences of 64 type strains of genus Staph aureus.</title>
        <authorList>
            <person name="Cole K."/>
            <person name="Golubchik T."/>
            <person name="Russell J."/>
            <person name="Foster D."/>
            <person name="Llewelyn M."/>
            <person name="Wilson D."/>
            <person name="Crook D."/>
            <person name="Paul J."/>
        </authorList>
    </citation>
    <scope>NUCLEOTIDE SEQUENCE [LARGE SCALE GENOMIC DNA]</scope>
    <source>
        <strain evidence="9 10">DSM 28300</strain>
    </source>
</reference>
<evidence type="ECO:0000256" key="5">
    <source>
        <dbReference type="ARBA" id="ARBA00022833"/>
    </source>
</evidence>
<evidence type="ECO:0000259" key="8">
    <source>
        <dbReference type="PROSITE" id="PS50249"/>
    </source>
</evidence>
<dbReference type="SUPFAM" id="SSF47781">
    <property type="entry name" value="RuvA domain 2-like"/>
    <property type="match status" value="1"/>
</dbReference>
<gene>
    <name evidence="9" type="ORF">CD116_08845</name>
</gene>
<dbReference type="PROSITE" id="PS50249">
    <property type="entry name" value="MPN"/>
    <property type="match status" value="1"/>
</dbReference>
<dbReference type="GO" id="GO:0046872">
    <property type="term" value="F:metal ion binding"/>
    <property type="evidence" value="ECO:0007669"/>
    <property type="project" value="UniProtKB-KW"/>
</dbReference>
<dbReference type="InterPro" id="IPR037518">
    <property type="entry name" value="MPN"/>
</dbReference>
<evidence type="ECO:0000313" key="9">
    <source>
        <dbReference type="EMBL" id="PNZ49321.1"/>
    </source>
</evidence>
<dbReference type="NCBIfam" id="TIGR00608">
    <property type="entry name" value="radc"/>
    <property type="match status" value="1"/>
</dbReference>
<name>A0A2K4AGU6_9STAP</name>
<evidence type="ECO:0000256" key="2">
    <source>
        <dbReference type="ARBA" id="ARBA00022670"/>
    </source>
</evidence>
<keyword evidence="2" id="KW-0645">Protease</keyword>
<keyword evidence="5" id="KW-0862">Zinc</keyword>
<proteinExistence type="inferred from homology"/>
<dbReference type="Pfam" id="PF20582">
    <property type="entry name" value="UPF0758_N"/>
    <property type="match status" value="1"/>
</dbReference>
<evidence type="ECO:0000256" key="1">
    <source>
        <dbReference type="ARBA" id="ARBA00010243"/>
    </source>
</evidence>
<dbReference type="SUPFAM" id="SSF102712">
    <property type="entry name" value="JAB1/MPN domain"/>
    <property type="match status" value="1"/>
</dbReference>
<dbReference type="Pfam" id="PF04002">
    <property type="entry name" value="RadC"/>
    <property type="match status" value="1"/>
</dbReference>
<dbReference type="InterPro" id="IPR010994">
    <property type="entry name" value="RuvA_2-like"/>
</dbReference>
<dbReference type="GO" id="GO:0006508">
    <property type="term" value="P:proteolysis"/>
    <property type="evidence" value="ECO:0007669"/>
    <property type="project" value="UniProtKB-KW"/>
</dbReference>
<keyword evidence="4" id="KW-0378">Hydrolase</keyword>
<evidence type="ECO:0000313" key="10">
    <source>
        <dbReference type="Proteomes" id="UP000236395"/>
    </source>
</evidence>
<sequence>MVTSEMPRERLLSHGAKSLSNTELLAILINTGRKGFSSIDISNELLKTTSNLNELKKASVNDLIQVKGIGLQKAITLKAAFELGERMGRRSESNRVKITQPSDVADLMMASMKDLSQEHFMILLLNSKNIVIKEACVFKGTLNSSIVHPREIFSIAIRENANAIIAVHNHPSGDVTPSQEDIITTLRLKECGLILGIDLLDHIIIGDNRFTSLVEAGYFDENE</sequence>
<dbReference type="GO" id="GO:0008237">
    <property type="term" value="F:metallopeptidase activity"/>
    <property type="evidence" value="ECO:0007669"/>
    <property type="project" value="UniProtKB-KW"/>
</dbReference>
<dbReference type="PANTHER" id="PTHR30471:SF3">
    <property type="entry name" value="UPF0758 PROTEIN YEES-RELATED"/>
    <property type="match status" value="1"/>
</dbReference>